<proteinExistence type="predicted"/>
<dbReference type="Proteomes" id="UP000887579">
    <property type="component" value="Unplaced"/>
</dbReference>
<evidence type="ECO:0000313" key="1">
    <source>
        <dbReference type="Proteomes" id="UP000887579"/>
    </source>
</evidence>
<organism evidence="1 2">
    <name type="scientific">Panagrolaimus sp. ES5</name>
    <dbReference type="NCBI Taxonomy" id="591445"/>
    <lineage>
        <taxon>Eukaryota</taxon>
        <taxon>Metazoa</taxon>
        <taxon>Ecdysozoa</taxon>
        <taxon>Nematoda</taxon>
        <taxon>Chromadorea</taxon>
        <taxon>Rhabditida</taxon>
        <taxon>Tylenchina</taxon>
        <taxon>Panagrolaimomorpha</taxon>
        <taxon>Panagrolaimoidea</taxon>
        <taxon>Panagrolaimidae</taxon>
        <taxon>Panagrolaimus</taxon>
    </lineage>
</organism>
<protein>
    <submittedName>
        <fullName evidence="2">RNase III domain-containing protein</fullName>
    </submittedName>
</protein>
<name>A0AC34F9M1_9BILA</name>
<evidence type="ECO:0000313" key="2">
    <source>
        <dbReference type="WBParaSite" id="ES5_v2.g13894.t1"/>
    </source>
</evidence>
<dbReference type="WBParaSite" id="ES5_v2.g13894.t1">
    <property type="protein sequence ID" value="ES5_v2.g13894.t1"/>
    <property type="gene ID" value="ES5_v2.g13894"/>
</dbReference>
<accession>A0AC34F9M1</accession>
<sequence>MAMAFRFSLFLRAKYNRPPLENVFLKLAECDSQNFKRFETIGESFIKLLITEYCYHETPNQDLKSWHDSRERQMDIKNLAKLGREYGIDRWITTTNWLTNGCELVAKNQLTEIQTSLSVDDDKLLASHLKAVIGIHLIFNNNKGSDDVRKFMKSFKLDVLTKKPCLQVPDRQHAILIEKLYTEKKFKDLEETLYYAFKNKSLLVQAFTHYSYNDSSIIGIYRILEFYGDAVLDYVITRYFFEHQMFYSCETITKFRSLLTNNIFFASLSKEINLNGYFLWNSNSSVPETSKIHANLFESLAAAVYLDSGMNLLKTRKVFFDLMRPSIDKEIHNISLKPIQELMENYKPLKIETDIRGNVFEVKIFYKSLKEPFIGNGISLLSAQTDAARKALKYIDELKKMYEEVISDKSSD</sequence>
<reference evidence="2" key="1">
    <citation type="submission" date="2022-11" db="UniProtKB">
        <authorList>
            <consortium name="WormBaseParasite"/>
        </authorList>
    </citation>
    <scope>IDENTIFICATION</scope>
</reference>